<dbReference type="EMBL" id="CM000951">
    <property type="protein sequence ID" value="EFH29032.1"/>
    <property type="molecule type" value="Genomic_DNA"/>
</dbReference>
<dbReference type="AlphaFoldDB" id="D6XB80"/>
<proteinExistence type="predicted"/>
<dbReference type="HOGENOM" id="CLU_1065280_0_0_11"/>
<dbReference type="Proteomes" id="UP000002785">
    <property type="component" value="Chromosome"/>
</dbReference>
<feature type="region of interest" description="Disordered" evidence="1">
    <location>
        <begin position="215"/>
        <end position="243"/>
    </location>
</feature>
<accession>D6XB80</accession>
<sequence length="261" mass="27415">MQSRLSTHSPDGSLADDDVVVCEVCELPLFEPVFEPVFVFVLVLVVLSVPVDEEEVCPVVVVPVVPDVVVVVPVVPPVSAPAATDVESVPWDCAREAVVAVGVGEAAESVWTDDRVVVDSEPTVRRCEPTFVEGVVVDAWRAVAGDDAGRPSSEVGSSATPMDRLSGEVDAWVRVWDCWFIAETVRPPPTRATAVATTALRWFFFQRARWRRRAARPSATTGASATSSDGTAGSAAGSSGRPASCHLGASSHAAAAVPVVA</sequence>
<keyword evidence="3" id="KW-1185">Reference proteome</keyword>
<organism evidence="2 3">
    <name type="scientific">Streptomyces sviceus (strain ATCC 29083 / DSM 924 / JCM 4929 / NBRC 13980 / NCIMB 11184 / NRRL 5439 / UC 5370)</name>
    <dbReference type="NCBI Taxonomy" id="463191"/>
    <lineage>
        <taxon>Bacteria</taxon>
        <taxon>Bacillati</taxon>
        <taxon>Actinomycetota</taxon>
        <taxon>Actinomycetes</taxon>
        <taxon>Kitasatosporales</taxon>
        <taxon>Streptomycetaceae</taxon>
        <taxon>Streptomyces</taxon>
    </lineage>
</organism>
<dbReference type="eggNOG" id="ENOG5032G49">
    <property type="taxonomic scope" value="Bacteria"/>
</dbReference>
<evidence type="ECO:0000313" key="3">
    <source>
        <dbReference type="Proteomes" id="UP000002785"/>
    </source>
</evidence>
<protein>
    <submittedName>
        <fullName evidence="2">Uncharacterized protein</fullName>
    </submittedName>
</protein>
<gene>
    <name evidence="2" type="ORF">SSEG_11293</name>
</gene>
<evidence type="ECO:0000313" key="2">
    <source>
        <dbReference type="EMBL" id="EFH29032.1"/>
    </source>
</evidence>
<feature type="compositionally biased region" description="Low complexity" evidence="1">
    <location>
        <begin position="216"/>
        <end position="243"/>
    </location>
</feature>
<dbReference type="OrthoDB" id="10016072at2"/>
<reference evidence="2" key="1">
    <citation type="submission" date="2009-10" db="EMBL/GenBank/DDBJ databases">
        <title>The genome sequence of Streptomyces sviceus strain ATCC 29083.</title>
        <authorList>
            <consortium name="The Broad Institute Genome Sequencing Platform"/>
            <consortium name="Broad Institute Microbial Sequencing Center"/>
            <person name="Fischbach M."/>
            <person name="Godfrey P."/>
            <person name="Ward D."/>
            <person name="Young S."/>
            <person name="Zeng Q."/>
            <person name="Koehrsen M."/>
            <person name="Alvarado L."/>
            <person name="Berlin A.M."/>
            <person name="Bochicchio J."/>
            <person name="Borenstein D."/>
            <person name="Chapman S.B."/>
            <person name="Chen Z."/>
            <person name="Engels R."/>
            <person name="Freedman E."/>
            <person name="Gellesch M."/>
            <person name="Goldberg J."/>
            <person name="Griggs A."/>
            <person name="Gujja S."/>
            <person name="Heilman E.R."/>
            <person name="Heiman D.I."/>
            <person name="Hepburn T.A."/>
            <person name="Howarth C."/>
            <person name="Jen D."/>
            <person name="Larson L."/>
            <person name="Lewis B."/>
            <person name="Mehta T."/>
            <person name="Park D."/>
            <person name="Pearson M."/>
            <person name="Richards J."/>
            <person name="Roberts A."/>
            <person name="Saif S."/>
            <person name="Shea T.D."/>
            <person name="Shenoy N."/>
            <person name="Sisk P."/>
            <person name="Stolte C."/>
            <person name="Sykes S.N."/>
            <person name="Thomson T."/>
            <person name="Walk T."/>
            <person name="White J."/>
            <person name="Yandava C."/>
            <person name="Straight P."/>
            <person name="Clardy J."/>
            <person name="Hung D."/>
            <person name="Kolter R."/>
            <person name="Mekalanos J."/>
            <person name="Walker S."/>
            <person name="Walsh C.T."/>
            <person name="Wieland-Brown L.C."/>
            <person name="Haas B."/>
            <person name="Nusbaum C."/>
            <person name="Birren B."/>
        </authorList>
    </citation>
    <scope>NUCLEOTIDE SEQUENCE [LARGE SCALE GENOMIC DNA]</scope>
    <source>
        <strain evidence="2">ATCC 29083</strain>
    </source>
</reference>
<name>D6XB80_STRX2</name>
<evidence type="ECO:0000256" key="1">
    <source>
        <dbReference type="SAM" id="MobiDB-lite"/>
    </source>
</evidence>